<evidence type="ECO:0000313" key="2">
    <source>
        <dbReference type="Proteomes" id="UP000238191"/>
    </source>
</evidence>
<dbReference type="Proteomes" id="UP000238191">
    <property type="component" value="Unassembled WGS sequence"/>
</dbReference>
<comment type="caution">
    <text evidence="1">The sequence shown here is derived from an EMBL/GenBank/DDBJ whole genome shotgun (WGS) entry which is preliminary data.</text>
</comment>
<keyword evidence="2" id="KW-1185">Reference proteome</keyword>
<evidence type="ECO:0000313" key="1">
    <source>
        <dbReference type="EMBL" id="PPU68980.1"/>
    </source>
</evidence>
<dbReference type="RefSeq" id="WP_046964902.1">
    <property type="nucleotide sequence ID" value="NZ_MDEI01000005.1"/>
</dbReference>
<reference evidence="2" key="1">
    <citation type="submission" date="2016-08" db="EMBL/GenBank/DDBJ databases">
        <authorList>
            <person name="Merda D."/>
            <person name="Briand M."/>
            <person name="Taghouti G."/>
            <person name="Carrere S."/>
            <person name="Gouzy J."/>
            <person name="Portier P."/>
            <person name="Jacques M.-A."/>
            <person name="Fischer-Le Saux M."/>
        </authorList>
    </citation>
    <scope>NUCLEOTIDE SEQUENCE [LARGE SCALE GENOMIC DNA]</scope>
    <source>
        <strain evidence="2">CFBP4643</strain>
    </source>
</reference>
<accession>A0A2S7D585</accession>
<organism evidence="1 2">
    <name type="scientific">Xanthomonas pisi</name>
    <dbReference type="NCBI Taxonomy" id="56457"/>
    <lineage>
        <taxon>Bacteria</taxon>
        <taxon>Pseudomonadati</taxon>
        <taxon>Pseudomonadota</taxon>
        <taxon>Gammaproteobacteria</taxon>
        <taxon>Lysobacterales</taxon>
        <taxon>Lysobacteraceae</taxon>
        <taxon>Xanthomonas</taxon>
    </lineage>
</organism>
<dbReference type="EMBL" id="MDEI01000005">
    <property type="protein sequence ID" value="PPU68980.1"/>
    <property type="molecule type" value="Genomic_DNA"/>
</dbReference>
<gene>
    <name evidence="1" type="ORF">XpiCFBP4643_08425</name>
</gene>
<protein>
    <submittedName>
        <fullName evidence="1">Uncharacterized protein</fullName>
    </submittedName>
</protein>
<sequence length="178" mass="20009">MREPDILLSVEEQDLFAEICFDWKSNEELRGSLAPMEQLASSIIGRKAVPEVRLAYFSEPEFNLTGRGKSRQDIFERNGTSGGEILAHPNFLKHLEYFICGPDLPNVAIEKFKSEASTSHLTGSDIVDLSPYARSCVRQYRLDPHHASEEFFKLAVECGAMPGFADNLRKSVRSVKLT</sequence>
<name>A0A2S7D585_9XANT</name>
<dbReference type="OrthoDB" id="8756709at2"/>
<proteinExistence type="predicted"/>
<dbReference type="AlphaFoldDB" id="A0A2S7D585"/>